<protein>
    <recommendedName>
        <fullName evidence="10">Acetyl-coenzyme A carboxylase carboxyl transferase subunit alpha</fullName>
        <shortName evidence="10">ACCase subunit alpha</shortName>
        <shortName evidence="10">Acetyl-CoA carboxylase carboxyltransferase subunit alpha</shortName>
        <ecNumber evidence="10">2.1.3.15</ecNumber>
    </recommendedName>
</protein>
<gene>
    <name evidence="10" type="primary">accA</name>
    <name evidence="12" type="ORF">ABS10_05780</name>
</gene>
<comment type="catalytic activity">
    <reaction evidence="9 10">
        <text>N(6)-carboxybiotinyl-L-lysyl-[protein] + acetyl-CoA = N(6)-biotinyl-L-lysyl-[protein] + malonyl-CoA</text>
        <dbReference type="Rhea" id="RHEA:54728"/>
        <dbReference type="Rhea" id="RHEA-COMP:10505"/>
        <dbReference type="Rhea" id="RHEA-COMP:10506"/>
        <dbReference type="ChEBI" id="CHEBI:57288"/>
        <dbReference type="ChEBI" id="CHEBI:57384"/>
        <dbReference type="ChEBI" id="CHEBI:83144"/>
        <dbReference type="ChEBI" id="CHEBI:83145"/>
        <dbReference type="EC" id="2.1.3.15"/>
    </reaction>
</comment>
<sequence length="314" mass="34235">MSITILDFERPIAEVSSKIEALQLAAVDNPELLPQIDKLKIQETSLRKKVYSKLTTWQKVQVARHPNRPHTLDFIERIFDEFEELHGDRQFGDDASLVGGIAKLEGMPVMIIGHEKGRGTDEKVKRNFGMPQPEGYRKAKRLMQLAERFNLPVITFIDTAGAYPGIEGEERGQSEAIARNLAVMSSLNTKIIVVVTGEGGSGGALALGVGDHVSILEYGTYAVASPEACASIVWRDAEKAADAAEAMRVGASDLIKLGIVDEIIPEPTGGAHQDFDETSANIKTSLLLTIAELSKITSEDLLARRYKRLLSIGA</sequence>
<dbReference type="Pfam" id="PF03255">
    <property type="entry name" value="ACCA"/>
    <property type="match status" value="1"/>
</dbReference>
<dbReference type="NCBIfam" id="TIGR00513">
    <property type="entry name" value="accA"/>
    <property type="match status" value="1"/>
</dbReference>
<evidence type="ECO:0000256" key="2">
    <source>
        <dbReference type="ARBA" id="ARBA00022516"/>
    </source>
</evidence>
<dbReference type="InterPro" id="IPR011763">
    <property type="entry name" value="COA_CT_C"/>
</dbReference>
<accession>A0A0R2U8F5</accession>
<evidence type="ECO:0000256" key="3">
    <source>
        <dbReference type="ARBA" id="ARBA00022679"/>
    </source>
</evidence>
<dbReference type="NCBIfam" id="NF041504">
    <property type="entry name" value="AccA_sub"/>
    <property type="match status" value="1"/>
</dbReference>
<comment type="pathway">
    <text evidence="1 10">Lipid metabolism; malonyl-CoA biosynthesis; malonyl-CoA from acetyl-CoA: step 1/1.</text>
</comment>
<name>A0A0R2U8F5_9GAMM</name>
<dbReference type="UniPathway" id="UPA00655">
    <property type="reaction ID" value="UER00711"/>
</dbReference>
<dbReference type="GO" id="GO:0005524">
    <property type="term" value="F:ATP binding"/>
    <property type="evidence" value="ECO:0007669"/>
    <property type="project" value="UniProtKB-KW"/>
</dbReference>
<dbReference type="GO" id="GO:0006633">
    <property type="term" value="P:fatty acid biosynthetic process"/>
    <property type="evidence" value="ECO:0007669"/>
    <property type="project" value="UniProtKB-KW"/>
</dbReference>
<keyword evidence="7 10" id="KW-0443">Lipid metabolism</keyword>
<dbReference type="Gene3D" id="3.90.226.10">
    <property type="entry name" value="2-enoyl-CoA Hydratase, Chain A, domain 1"/>
    <property type="match status" value="1"/>
</dbReference>
<dbReference type="PRINTS" id="PR01069">
    <property type="entry name" value="ACCCTRFRASEA"/>
</dbReference>
<dbReference type="HAMAP" id="MF_00823">
    <property type="entry name" value="AcetylCoA_CT_alpha"/>
    <property type="match status" value="1"/>
</dbReference>
<comment type="caution">
    <text evidence="12">The sequence shown here is derived from an EMBL/GenBank/DDBJ whole genome shotgun (WGS) entry which is preliminary data.</text>
</comment>
<dbReference type="GO" id="GO:0003989">
    <property type="term" value="F:acetyl-CoA carboxylase activity"/>
    <property type="evidence" value="ECO:0007669"/>
    <property type="project" value="InterPro"/>
</dbReference>
<evidence type="ECO:0000313" key="12">
    <source>
        <dbReference type="EMBL" id="KRO95841.1"/>
    </source>
</evidence>
<reference evidence="12 13" key="1">
    <citation type="submission" date="2015-10" db="EMBL/GenBank/DDBJ databases">
        <title>Metagenome-Assembled Genomes uncover a global brackish microbiome.</title>
        <authorList>
            <person name="Hugerth L.W."/>
            <person name="Larsson J."/>
            <person name="Alneberg J."/>
            <person name="Lindh M.V."/>
            <person name="Legrand C."/>
            <person name="Pinhassi J."/>
            <person name="Andersson A.F."/>
        </authorList>
    </citation>
    <scope>NUCLEOTIDE SEQUENCE [LARGE SCALE GENOMIC DNA]</scope>
    <source>
        <strain evidence="12">BACL1 MAG-120820-bin45</strain>
    </source>
</reference>
<evidence type="ECO:0000256" key="1">
    <source>
        <dbReference type="ARBA" id="ARBA00004956"/>
    </source>
</evidence>
<dbReference type="EC" id="2.1.3.15" evidence="10"/>
<keyword evidence="10" id="KW-0963">Cytoplasm</keyword>
<dbReference type="GO" id="GO:0009317">
    <property type="term" value="C:acetyl-CoA carboxylase complex"/>
    <property type="evidence" value="ECO:0007669"/>
    <property type="project" value="InterPro"/>
</dbReference>
<organism evidence="12 13">
    <name type="scientific">SAR86 cluster bacterium BACL1 MAG-120820-bin45</name>
    <dbReference type="NCBI Taxonomy" id="1655612"/>
    <lineage>
        <taxon>Bacteria</taxon>
        <taxon>Pseudomonadati</taxon>
        <taxon>Pseudomonadota</taxon>
        <taxon>Gammaproteobacteria</taxon>
        <taxon>SAR86 cluster</taxon>
    </lineage>
</organism>
<evidence type="ECO:0000259" key="11">
    <source>
        <dbReference type="PROSITE" id="PS50989"/>
    </source>
</evidence>
<evidence type="ECO:0000256" key="9">
    <source>
        <dbReference type="ARBA" id="ARBA00049152"/>
    </source>
</evidence>
<evidence type="ECO:0000313" key="13">
    <source>
        <dbReference type="Proteomes" id="UP000051027"/>
    </source>
</evidence>
<keyword evidence="3 10" id="KW-0808">Transferase</keyword>
<proteinExistence type="inferred from homology"/>
<feature type="domain" description="CoA carboxyltransferase C-terminal" evidence="11">
    <location>
        <begin position="38"/>
        <end position="292"/>
    </location>
</feature>
<comment type="similarity">
    <text evidence="10">Belongs to the AccA family.</text>
</comment>
<dbReference type="GO" id="GO:0016743">
    <property type="term" value="F:carboxyl- or carbamoyltransferase activity"/>
    <property type="evidence" value="ECO:0007669"/>
    <property type="project" value="UniProtKB-UniRule"/>
</dbReference>
<comment type="function">
    <text evidence="10">Component of the acetyl coenzyme A carboxylase (ACC) complex. First, biotin carboxylase catalyzes the carboxylation of biotin on its carrier protein (BCCP) and then the CO(2) group is transferred by the carboxyltransferase to acetyl-CoA to form malonyl-CoA.</text>
</comment>
<keyword evidence="4 10" id="KW-0547">Nucleotide-binding</keyword>
<dbReference type="InterPro" id="IPR001095">
    <property type="entry name" value="Acetyl_CoA_COase_a_su"/>
</dbReference>
<evidence type="ECO:0000256" key="7">
    <source>
        <dbReference type="ARBA" id="ARBA00023098"/>
    </source>
</evidence>
<dbReference type="PANTHER" id="PTHR42853">
    <property type="entry name" value="ACETYL-COENZYME A CARBOXYLASE CARBOXYL TRANSFERASE SUBUNIT ALPHA"/>
    <property type="match status" value="1"/>
</dbReference>
<evidence type="ECO:0000256" key="6">
    <source>
        <dbReference type="ARBA" id="ARBA00022840"/>
    </source>
</evidence>
<dbReference type="NCBIfam" id="NF004344">
    <property type="entry name" value="PRK05724.1"/>
    <property type="match status" value="1"/>
</dbReference>
<comment type="subcellular location">
    <subcellularLocation>
        <location evidence="10">Cytoplasm</location>
    </subcellularLocation>
</comment>
<dbReference type="PROSITE" id="PS50989">
    <property type="entry name" value="COA_CT_CTER"/>
    <property type="match status" value="1"/>
</dbReference>
<keyword evidence="2 10" id="KW-0444">Lipid biosynthesis</keyword>
<dbReference type="PANTHER" id="PTHR42853:SF3">
    <property type="entry name" value="ACETYL-COENZYME A CARBOXYLASE CARBOXYL TRANSFERASE SUBUNIT ALPHA, CHLOROPLASTIC"/>
    <property type="match status" value="1"/>
</dbReference>
<dbReference type="Proteomes" id="UP000051027">
    <property type="component" value="Unassembled WGS sequence"/>
</dbReference>
<keyword evidence="8 10" id="KW-0275">Fatty acid biosynthesis</keyword>
<evidence type="ECO:0000256" key="5">
    <source>
        <dbReference type="ARBA" id="ARBA00022832"/>
    </source>
</evidence>
<keyword evidence="12" id="KW-0436">Ligase</keyword>
<evidence type="ECO:0000256" key="10">
    <source>
        <dbReference type="HAMAP-Rule" id="MF_00823"/>
    </source>
</evidence>
<dbReference type="STRING" id="1655612.ABS10_05780"/>
<evidence type="ECO:0000256" key="4">
    <source>
        <dbReference type="ARBA" id="ARBA00022741"/>
    </source>
</evidence>
<dbReference type="EMBL" id="LICS01000015">
    <property type="protein sequence ID" value="KRO95841.1"/>
    <property type="molecule type" value="Genomic_DNA"/>
</dbReference>
<keyword evidence="5 10" id="KW-0276">Fatty acid metabolism</keyword>
<keyword evidence="6 10" id="KW-0067">ATP-binding</keyword>
<evidence type="ECO:0000256" key="8">
    <source>
        <dbReference type="ARBA" id="ARBA00023160"/>
    </source>
</evidence>
<comment type="subunit">
    <text evidence="10">Acetyl-CoA carboxylase is a heterohexamer composed of biotin carboxyl carrier protein (AccB), biotin carboxylase (AccC) and two subunits each of ACCase subunit alpha (AccA) and ACCase subunit beta (AccD).</text>
</comment>
<dbReference type="AlphaFoldDB" id="A0A0R2U8F5"/>
<dbReference type="GO" id="GO:2001295">
    <property type="term" value="P:malonyl-CoA biosynthetic process"/>
    <property type="evidence" value="ECO:0007669"/>
    <property type="project" value="UniProtKB-UniRule"/>
</dbReference>
<dbReference type="SUPFAM" id="SSF52096">
    <property type="entry name" value="ClpP/crotonase"/>
    <property type="match status" value="1"/>
</dbReference>
<dbReference type="InterPro" id="IPR029045">
    <property type="entry name" value="ClpP/crotonase-like_dom_sf"/>
</dbReference>